<dbReference type="Proteomes" id="UP001447516">
    <property type="component" value="Unassembled WGS sequence"/>
</dbReference>
<keyword evidence="13" id="KW-0472">Membrane</keyword>
<dbReference type="InterPro" id="IPR003660">
    <property type="entry name" value="HAMP_dom"/>
</dbReference>
<evidence type="ECO:0000256" key="7">
    <source>
        <dbReference type="ARBA" id="ARBA00022741"/>
    </source>
</evidence>
<evidence type="ECO:0000256" key="2">
    <source>
        <dbReference type="ARBA" id="ARBA00004370"/>
    </source>
</evidence>
<accession>A0ABV0ANM0</accession>
<evidence type="ECO:0000256" key="5">
    <source>
        <dbReference type="ARBA" id="ARBA00022679"/>
    </source>
</evidence>
<keyword evidence="6 13" id="KW-0812">Transmembrane</keyword>
<evidence type="ECO:0000256" key="13">
    <source>
        <dbReference type="SAM" id="Phobius"/>
    </source>
</evidence>
<dbReference type="InterPro" id="IPR036890">
    <property type="entry name" value="HATPase_C_sf"/>
</dbReference>
<comment type="caution">
    <text evidence="15">The sequence shown here is derived from an EMBL/GenBank/DDBJ whole genome shotgun (WGS) entry which is preliminary data.</text>
</comment>
<dbReference type="SMART" id="SM00304">
    <property type="entry name" value="HAMP"/>
    <property type="match status" value="1"/>
</dbReference>
<evidence type="ECO:0000256" key="4">
    <source>
        <dbReference type="ARBA" id="ARBA00022553"/>
    </source>
</evidence>
<gene>
    <name evidence="15" type="ORF">AAH991_14230</name>
</gene>
<feature type="transmembrane region" description="Helical" evidence="13">
    <location>
        <begin position="345"/>
        <end position="367"/>
    </location>
</feature>
<comment type="catalytic activity">
    <reaction evidence="1">
        <text>ATP + protein L-histidine = ADP + protein N-phospho-L-histidine.</text>
        <dbReference type="EC" id="2.7.13.3"/>
    </reaction>
</comment>
<keyword evidence="11" id="KW-0902">Two-component regulatory system</keyword>
<keyword evidence="9" id="KW-0067">ATP-binding</keyword>
<organism evidence="15 16">
    <name type="scientific">Microbispora maris</name>
    <dbReference type="NCBI Taxonomy" id="3144104"/>
    <lineage>
        <taxon>Bacteria</taxon>
        <taxon>Bacillati</taxon>
        <taxon>Actinomycetota</taxon>
        <taxon>Actinomycetes</taxon>
        <taxon>Streptosporangiales</taxon>
        <taxon>Streptosporangiaceae</taxon>
        <taxon>Microbispora</taxon>
    </lineage>
</organism>
<feature type="region of interest" description="Disordered" evidence="12">
    <location>
        <begin position="1"/>
        <end position="23"/>
    </location>
</feature>
<evidence type="ECO:0000313" key="15">
    <source>
        <dbReference type="EMBL" id="MEN3536270.1"/>
    </source>
</evidence>
<dbReference type="PROSITE" id="PS50885">
    <property type="entry name" value="HAMP"/>
    <property type="match status" value="1"/>
</dbReference>
<evidence type="ECO:0000256" key="12">
    <source>
        <dbReference type="SAM" id="MobiDB-lite"/>
    </source>
</evidence>
<keyword evidence="7" id="KW-0547">Nucleotide-binding</keyword>
<keyword evidence="16" id="KW-1185">Reference proteome</keyword>
<evidence type="ECO:0000256" key="1">
    <source>
        <dbReference type="ARBA" id="ARBA00000085"/>
    </source>
</evidence>
<evidence type="ECO:0000256" key="11">
    <source>
        <dbReference type="ARBA" id="ARBA00023012"/>
    </source>
</evidence>
<proteinExistence type="predicted"/>
<dbReference type="EMBL" id="JBDJAW010000009">
    <property type="protein sequence ID" value="MEN3536270.1"/>
    <property type="molecule type" value="Genomic_DNA"/>
</dbReference>
<dbReference type="InterPro" id="IPR013587">
    <property type="entry name" value="Nitrate/nitrite_sensing"/>
</dbReference>
<feature type="region of interest" description="Disordered" evidence="12">
    <location>
        <begin position="944"/>
        <end position="1080"/>
    </location>
</feature>
<evidence type="ECO:0000256" key="6">
    <source>
        <dbReference type="ARBA" id="ARBA00022692"/>
    </source>
</evidence>
<feature type="region of interest" description="Disordered" evidence="12">
    <location>
        <begin position="740"/>
        <end position="921"/>
    </location>
</feature>
<keyword evidence="8" id="KW-0418">Kinase</keyword>
<keyword evidence="5" id="KW-0808">Transferase</keyword>
<evidence type="ECO:0000313" key="16">
    <source>
        <dbReference type="Proteomes" id="UP001447516"/>
    </source>
</evidence>
<dbReference type="InterPro" id="IPR003594">
    <property type="entry name" value="HATPase_dom"/>
</dbReference>
<evidence type="ECO:0000256" key="9">
    <source>
        <dbReference type="ARBA" id="ARBA00022840"/>
    </source>
</evidence>
<dbReference type="RefSeq" id="WP_346226259.1">
    <property type="nucleotide sequence ID" value="NZ_JBDJAW010000009.1"/>
</dbReference>
<feature type="compositionally biased region" description="Basic and acidic residues" evidence="12">
    <location>
        <begin position="822"/>
        <end position="839"/>
    </location>
</feature>
<dbReference type="Pfam" id="PF02518">
    <property type="entry name" value="HATPase_c"/>
    <property type="match status" value="1"/>
</dbReference>
<dbReference type="SUPFAM" id="SSF55874">
    <property type="entry name" value="ATPase domain of HSP90 chaperone/DNA topoisomerase II/histidine kinase"/>
    <property type="match status" value="1"/>
</dbReference>
<dbReference type="Gene3D" id="6.10.340.10">
    <property type="match status" value="1"/>
</dbReference>
<feature type="transmembrane region" description="Helical" evidence="13">
    <location>
        <begin position="39"/>
        <end position="59"/>
    </location>
</feature>
<dbReference type="CDD" id="cd06225">
    <property type="entry name" value="HAMP"/>
    <property type="match status" value="1"/>
</dbReference>
<keyword evidence="4" id="KW-0597">Phosphoprotein</keyword>
<evidence type="ECO:0000259" key="14">
    <source>
        <dbReference type="PROSITE" id="PS50885"/>
    </source>
</evidence>
<evidence type="ECO:0000256" key="10">
    <source>
        <dbReference type="ARBA" id="ARBA00022989"/>
    </source>
</evidence>
<feature type="compositionally biased region" description="Basic and acidic residues" evidence="12">
    <location>
        <begin position="1"/>
        <end position="10"/>
    </location>
</feature>
<dbReference type="EC" id="2.7.13.3" evidence="3"/>
<dbReference type="Pfam" id="PF00672">
    <property type="entry name" value="HAMP"/>
    <property type="match status" value="1"/>
</dbReference>
<reference evidence="15 16" key="1">
    <citation type="submission" date="2024-05" db="EMBL/GenBank/DDBJ databases">
        <title>Microbispora sp.ZYX-F-249.</title>
        <authorList>
            <person name="Xie H."/>
        </authorList>
    </citation>
    <scope>NUCLEOTIDE SEQUENCE [LARGE SCALE GENOMIC DNA]</scope>
    <source>
        <strain evidence="15 16">ZYX-F-249</strain>
    </source>
</reference>
<protein>
    <recommendedName>
        <fullName evidence="3">histidine kinase</fullName>
        <ecNumber evidence="3">2.7.13.3</ecNumber>
    </recommendedName>
</protein>
<dbReference type="SMART" id="SM00387">
    <property type="entry name" value="HATPase_c"/>
    <property type="match status" value="1"/>
</dbReference>
<comment type="subcellular location">
    <subcellularLocation>
        <location evidence="2">Membrane</location>
    </subcellularLocation>
</comment>
<evidence type="ECO:0000256" key="8">
    <source>
        <dbReference type="ARBA" id="ARBA00022777"/>
    </source>
</evidence>
<evidence type="ECO:0000256" key="3">
    <source>
        <dbReference type="ARBA" id="ARBA00012438"/>
    </source>
</evidence>
<dbReference type="Pfam" id="PF08376">
    <property type="entry name" value="NIT"/>
    <property type="match status" value="1"/>
</dbReference>
<keyword evidence="10 13" id="KW-1133">Transmembrane helix</keyword>
<name>A0ABV0ANM0_9ACTN</name>
<dbReference type="PANTHER" id="PTHR44936:SF9">
    <property type="entry name" value="SENSOR PROTEIN CREC"/>
    <property type="match status" value="1"/>
</dbReference>
<feature type="domain" description="HAMP" evidence="14">
    <location>
        <begin position="368"/>
        <end position="438"/>
    </location>
</feature>
<dbReference type="InterPro" id="IPR050980">
    <property type="entry name" value="2C_sensor_his_kinase"/>
</dbReference>
<feature type="compositionally biased region" description="Low complexity" evidence="12">
    <location>
        <begin position="1001"/>
        <end position="1021"/>
    </location>
</feature>
<sequence>MTTQDPRTDESPGTGVPAEQEPDEGSRFLLRNWRVRSRLVALILIPTLAALLLGGLRVITSVNTASEYQQTSDLARLVDKVAGLTHELQSERDRAAWNATIGRPAKASAAVKAQIILTNKAATAVRDLANEVRSKVGSRGAIEIEHILGRLDGVESLRSQALEGNLLPRAVLDQYTLVIDTLLALQDDLAKSTQDDRLAASAVTLAALARAKESASVQRGLLTTVLPVDRFEQAQLQNFLGAVSAQETELRAFRKSATPEERTDYDNTVTGGKVDQAEFIRTLVLDRANAGFSLKGLDLSVRDDTRLWYDAMSQPINRMRTVEAKLTSAIVARSQSLKDDEQQRAIIVAVAVALLLIAVLLVTTGVARSLVRPLRRLRSEALEIAGSRLPDTVQKLREAGDAAEVPPIAPIQVIGRDEIGEVARAFDEVHREAIRLAGDEARLRSNVNAMFVNLSRRTQTLVERQLSLIDGLEQGEQDEQRLGNLFKLDHLATRMRRNENLLVLAGQEAARRWGQPVPIVDVVRASLSEVENYERVDLQVQSGASVVGQSVNDVVHLVAELVENAISFSPRDTKVTVSSNRIDGGGLIISVSDQGIGMTPEELAQTNYRLANPPVVDVSVSRRMGLFVVGRLALRHGIRVQLRQQDTGGLTAMVLLPEALLAHAGPAFPGVPGMPQPELTSPMPAVGTGPQFGASVFGGAPALASPTPFENPSRTPVFGADAPGVGTPGADPFERGPFESFPRETVGFDPDPFARNPFEPPPNRSADSDPFARNPFETGGSGRPGETDPFARNPFDTGGFGQGGQSEPFGRSPFESGPFDRAAFDKTPFEKTPSERDPFETTNFDSGAFDAGPFDTNPFNRGHVGEAPVDTPWPGHLPPPGGASWPGTPQETGPGWAGRTGRGAFEGDDNTGPLPVVRTSPLESEEEFLPIFAAVESDWFKKADVPADKNDDEGETGTDTRAWSSPADAGWQAAKAASEPALGGVTSSGLPKRVPKANLVPGSANAPAAPSAEPAAAAAASPPSPPPVLSPERVRSRLSSFQQGVRQGRAVARGEAEEDQGYPGAAALGTPDAQDTEKED</sequence>
<dbReference type="PANTHER" id="PTHR44936">
    <property type="entry name" value="SENSOR PROTEIN CREC"/>
    <property type="match status" value="1"/>
</dbReference>
<dbReference type="Gene3D" id="3.30.565.10">
    <property type="entry name" value="Histidine kinase-like ATPase, C-terminal domain"/>
    <property type="match status" value="1"/>
</dbReference>